<dbReference type="RefSeq" id="WP_379899368.1">
    <property type="nucleotide sequence ID" value="NZ_JBHRTR010000020.1"/>
</dbReference>
<name>A0ABV7KYY2_9PROT</name>
<dbReference type="EMBL" id="JBHRTR010000020">
    <property type="protein sequence ID" value="MFC3227207.1"/>
    <property type="molecule type" value="Genomic_DNA"/>
</dbReference>
<accession>A0ABV7KYY2</accession>
<dbReference type="InterPro" id="IPR046035">
    <property type="entry name" value="DUF5993"/>
</dbReference>
<evidence type="ECO:0000313" key="3">
    <source>
        <dbReference type="Proteomes" id="UP001595528"/>
    </source>
</evidence>
<reference evidence="3" key="1">
    <citation type="journal article" date="2019" name="Int. J. Syst. Evol. Microbiol.">
        <title>The Global Catalogue of Microorganisms (GCM) 10K type strain sequencing project: providing services to taxonomists for standard genome sequencing and annotation.</title>
        <authorList>
            <consortium name="The Broad Institute Genomics Platform"/>
            <consortium name="The Broad Institute Genome Sequencing Center for Infectious Disease"/>
            <person name="Wu L."/>
            <person name="Ma J."/>
        </authorList>
    </citation>
    <scope>NUCLEOTIDE SEQUENCE [LARGE SCALE GENOMIC DNA]</scope>
    <source>
        <strain evidence="3">KCTC 42964</strain>
    </source>
</reference>
<keyword evidence="1" id="KW-0472">Membrane</keyword>
<comment type="caution">
    <text evidence="2">The sequence shown here is derived from an EMBL/GenBank/DDBJ whole genome shotgun (WGS) entry which is preliminary data.</text>
</comment>
<protein>
    <submittedName>
        <fullName evidence="2">DUF5993 family protein</fullName>
    </submittedName>
</protein>
<organism evidence="2 3">
    <name type="scientific">Marinibaculum pumilum</name>
    <dbReference type="NCBI Taxonomy" id="1766165"/>
    <lineage>
        <taxon>Bacteria</taxon>
        <taxon>Pseudomonadati</taxon>
        <taxon>Pseudomonadota</taxon>
        <taxon>Alphaproteobacteria</taxon>
        <taxon>Rhodospirillales</taxon>
        <taxon>Rhodospirillaceae</taxon>
        <taxon>Marinibaculum</taxon>
    </lineage>
</organism>
<dbReference type="Pfam" id="PF19455">
    <property type="entry name" value="DUF5993"/>
    <property type="match status" value="1"/>
</dbReference>
<keyword evidence="1" id="KW-1133">Transmembrane helix</keyword>
<keyword evidence="1" id="KW-0812">Transmembrane</keyword>
<keyword evidence="3" id="KW-1185">Reference proteome</keyword>
<sequence>MMALLFLLFAIAIGLVWIQRRGLAMLLFAGSMVLSVAWYFHHATDSLALSF</sequence>
<proteinExistence type="predicted"/>
<evidence type="ECO:0000256" key="1">
    <source>
        <dbReference type="SAM" id="Phobius"/>
    </source>
</evidence>
<feature type="transmembrane region" description="Helical" evidence="1">
    <location>
        <begin position="24"/>
        <end position="41"/>
    </location>
</feature>
<evidence type="ECO:0000313" key="2">
    <source>
        <dbReference type="EMBL" id="MFC3227207.1"/>
    </source>
</evidence>
<gene>
    <name evidence="2" type="ORF">ACFOGJ_08205</name>
</gene>
<dbReference type="Proteomes" id="UP001595528">
    <property type="component" value="Unassembled WGS sequence"/>
</dbReference>